<keyword evidence="2" id="KW-1185">Reference proteome</keyword>
<evidence type="ECO:0000313" key="1">
    <source>
        <dbReference type="EMBL" id="KAA9041664.1"/>
    </source>
</evidence>
<name>A0A5J5INY6_9BACT</name>
<gene>
    <name evidence="1" type="ORF">FW778_06480</name>
</gene>
<dbReference type="Pfam" id="PF13852">
    <property type="entry name" value="DUF4197"/>
    <property type="match status" value="1"/>
</dbReference>
<protein>
    <submittedName>
        <fullName evidence="1">DUF4197 domain-containing protein</fullName>
    </submittedName>
</protein>
<dbReference type="AlphaFoldDB" id="A0A5J5INY6"/>
<sequence length="249" mass="27043">MKEILTSIIFLLASVLLFAQKDSSGNLNGMFKKASSLFGKKSGSKSSSNLSSNEIVSGLKEALSLGAKKSGDKLSATDGFFKDAAVKILLPQQIRDVENKIRMLGFGKLVDNAELSMNRAAEDASKAAAPIFLDAIKKMTVTDALNILRGSDTAATGYLRKTTSPALTTAFRPVIEESLKKTDANKYWKDVFSTYNRFTSKPVDADINSYVTGKALDGLFYYVAQEEVNIRKDPAARVTDILKNVFGSK</sequence>
<comment type="caution">
    <text evidence="1">The sequence shown here is derived from an EMBL/GenBank/DDBJ whole genome shotgun (WGS) entry which is preliminary data.</text>
</comment>
<proteinExistence type="predicted"/>
<dbReference type="EMBL" id="VYQF01000001">
    <property type="protein sequence ID" value="KAA9041664.1"/>
    <property type="molecule type" value="Genomic_DNA"/>
</dbReference>
<reference evidence="1 2" key="1">
    <citation type="submission" date="2019-09" db="EMBL/GenBank/DDBJ databases">
        <title>Draft genome sequence of Ginsengibacter sp. BR5-29.</title>
        <authorList>
            <person name="Im W.-T."/>
        </authorList>
    </citation>
    <scope>NUCLEOTIDE SEQUENCE [LARGE SCALE GENOMIC DNA]</scope>
    <source>
        <strain evidence="1 2">BR5-29</strain>
    </source>
</reference>
<organism evidence="1 2">
    <name type="scientific">Ginsengibacter hankyongi</name>
    <dbReference type="NCBI Taxonomy" id="2607284"/>
    <lineage>
        <taxon>Bacteria</taxon>
        <taxon>Pseudomonadati</taxon>
        <taxon>Bacteroidota</taxon>
        <taxon>Chitinophagia</taxon>
        <taxon>Chitinophagales</taxon>
        <taxon>Chitinophagaceae</taxon>
        <taxon>Ginsengibacter</taxon>
    </lineage>
</organism>
<dbReference type="RefSeq" id="WP_150413784.1">
    <property type="nucleotide sequence ID" value="NZ_VYQF01000001.1"/>
</dbReference>
<dbReference type="Proteomes" id="UP000326903">
    <property type="component" value="Unassembled WGS sequence"/>
</dbReference>
<evidence type="ECO:0000313" key="2">
    <source>
        <dbReference type="Proteomes" id="UP000326903"/>
    </source>
</evidence>
<accession>A0A5J5INY6</accession>
<dbReference type="InterPro" id="IPR025245">
    <property type="entry name" value="DUF4197"/>
</dbReference>